<dbReference type="InterPro" id="IPR011545">
    <property type="entry name" value="DEAD/DEAH_box_helicase_dom"/>
</dbReference>
<dbReference type="GO" id="GO:0004386">
    <property type="term" value="F:helicase activity"/>
    <property type="evidence" value="ECO:0007669"/>
    <property type="project" value="UniProtKB-KW"/>
</dbReference>
<evidence type="ECO:0000313" key="5">
    <source>
        <dbReference type="EMBL" id="NVO67197.1"/>
    </source>
</evidence>
<evidence type="ECO:0000313" key="6">
    <source>
        <dbReference type="Proteomes" id="UP000570823"/>
    </source>
</evidence>
<keyword evidence="5" id="KW-0347">Helicase</keyword>
<dbReference type="InterPro" id="IPR052511">
    <property type="entry name" value="ATP-dep_Helicase"/>
</dbReference>
<dbReference type="OrthoDB" id="372104at2157"/>
<dbReference type="GO" id="GO:0005524">
    <property type="term" value="F:ATP binding"/>
    <property type="evidence" value="ECO:0007669"/>
    <property type="project" value="UniProtKB-KW"/>
</dbReference>
<dbReference type="GO" id="GO:0016887">
    <property type="term" value="F:ATP hydrolysis activity"/>
    <property type="evidence" value="ECO:0007669"/>
    <property type="project" value="TreeGrafter"/>
</dbReference>
<keyword evidence="6" id="KW-1185">Reference proteome</keyword>
<keyword evidence="1" id="KW-0547">Nucleotide-binding</keyword>
<evidence type="ECO:0000259" key="4">
    <source>
        <dbReference type="PROSITE" id="PS51194"/>
    </source>
</evidence>
<dbReference type="RefSeq" id="WP_176788817.1">
    <property type="nucleotide sequence ID" value="NZ_JABXWR010000001.1"/>
</dbReference>
<dbReference type="EMBL" id="JABXWR010000001">
    <property type="protein sequence ID" value="NVO67197.1"/>
    <property type="molecule type" value="Genomic_DNA"/>
</dbReference>
<dbReference type="InterPro" id="IPR001650">
    <property type="entry name" value="Helicase_C-like"/>
</dbReference>
<protein>
    <submittedName>
        <fullName evidence="5">DEAD/DEAH box helicase</fullName>
    </submittedName>
</protein>
<dbReference type="GO" id="GO:0003677">
    <property type="term" value="F:DNA binding"/>
    <property type="evidence" value="ECO:0007669"/>
    <property type="project" value="TreeGrafter"/>
</dbReference>
<dbReference type="AlphaFoldDB" id="A0A7K4HQ59"/>
<dbReference type="Pfam" id="PF00271">
    <property type="entry name" value="Helicase_C"/>
    <property type="match status" value="1"/>
</dbReference>
<proteinExistence type="predicted"/>
<dbReference type="InterPro" id="IPR027417">
    <property type="entry name" value="P-loop_NTPase"/>
</dbReference>
<evidence type="ECO:0000259" key="3">
    <source>
        <dbReference type="PROSITE" id="PS51192"/>
    </source>
</evidence>
<keyword evidence="5" id="KW-0378">Hydrolase</keyword>
<dbReference type="GO" id="GO:0140097">
    <property type="term" value="F:catalytic activity, acting on DNA"/>
    <property type="evidence" value="ECO:0007669"/>
    <property type="project" value="UniProtKB-ARBA"/>
</dbReference>
<comment type="caution">
    <text evidence="5">The sequence shown here is derived from an EMBL/GenBank/DDBJ whole genome shotgun (WGS) entry which is preliminary data.</text>
</comment>
<dbReference type="PROSITE" id="PS51194">
    <property type="entry name" value="HELICASE_CTER"/>
    <property type="match status" value="1"/>
</dbReference>
<dbReference type="InterPro" id="IPR014001">
    <property type="entry name" value="Helicase_ATP-bd"/>
</dbReference>
<dbReference type="SMART" id="SM00487">
    <property type="entry name" value="DEXDc"/>
    <property type="match status" value="1"/>
</dbReference>
<dbReference type="SUPFAM" id="SSF52540">
    <property type="entry name" value="P-loop containing nucleoside triphosphate hydrolases"/>
    <property type="match status" value="1"/>
</dbReference>
<dbReference type="Pfam" id="PF00270">
    <property type="entry name" value="DEAD"/>
    <property type="match status" value="1"/>
</dbReference>
<dbReference type="PANTHER" id="PTHR47962">
    <property type="entry name" value="ATP-DEPENDENT HELICASE LHR-RELATED-RELATED"/>
    <property type="match status" value="1"/>
</dbReference>
<evidence type="ECO:0000256" key="2">
    <source>
        <dbReference type="ARBA" id="ARBA00022840"/>
    </source>
</evidence>
<feature type="domain" description="Helicase C-terminal" evidence="4">
    <location>
        <begin position="232"/>
        <end position="379"/>
    </location>
</feature>
<keyword evidence="2" id="KW-0067">ATP-binding</keyword>
<evidence type="ECO:0000256" key="1">
    <source>
        <dbReference type="ARBA" id="ARBA00022741"/>
    </source>
</evidence>
<feature type="domain" description="Helicase ATP-binding" evidence="3">
    <location>
        <begin position="33"/>
        <end position="210"/>
    </location>
</feature>
<sequence length="717" mass="75627">MSEVFASLHPTLQGILAHRLGWDDLRPVQEEAALAAAEGNDLLVVAGTAGGKTEAALIPVIDAVLKGGLSGVCCICLSPLKALINDQEERMLTLCTPAGLSVQKWHGDVPKGERSWGGCDPPHILLTTPESLEVILLDPFLAGDLRNLRFVIVDEVHAFAGDLRGVHLRCLLDRLDGAAYRPLQRIGLSATLGNPGEILGWFSGPGRRASLVAVPSPPGKKQFSFLVTDRSGLADTVSRLVSGQRALVFVRSRSEAERLSSALAGTVDGLSVHHSSIPPAARKAAEASLSESGAACVICTSTLELGIDIGGLDLVVQVGPPPSVSSFLQRLGRTGRRGSPARMAFVLADDLDLLVAAATVEAAMRREVEPLRPPVLPYTVFIQQLLLVLLKERRAPRRGVASSLLSCAAFAGIREEDAGAIVDHLLAEGILSADGVFLMLGPVAERTVARVHGRDLLSVFAGAGAFRALTPEGEAAGDLDPRFVAGGVGTVCTLGGRRWRIIALDGDHRIATVVPEGGGPRSSDRRPFWSGAGAPMSPTVARAVQRLLARGSSSLPLGRREQASIHGVAEDIGGGIPHEGFMVRERADGIFILSCHGGRFNRALAALLERALGDGPKIRVSDLWLLVSGVTGPDPAGEVWDALGAVQRWTAADLAVTLPLPASDDWKFGPLLPSSLFVEMVRADHDDCPALAALLARTPLHPLREDICAPGPHLHNE</sequence>
<gene>
    <name evidence="5" type="ORF">HWN36_07725</name>
</gene>
<dbReference type="SMART" id="SM00490">
    <property type="entry name" value="HELICc"/>
    <property type="match status" value="1"/>
</dbReference>
<dbReference type="PANTHER" id="PTHR47962:SF5">
    <property type="entry name" value="ATP-DEPENDENT HELICASE LHR-RELATED"/>
    <property type="match status" value="1"/>
</dbReference>
<dbReference type="Gene3D" id="3.40.50.300">
    <property type="entry name" value="P-loop containing nucleotide triphosphate hydrolases"/>
    <property type="match status" value="2"/>
</dbReference>
<name>A0A7K4HQ59_9EURY</name>
<dbReference type="PROSITE" id="PS51192">
    <property type="entry name" value="HELICASE_ATP_BIND_1"/>
    <property type="match status" value="1"/>
</dbReference>
<organism evidence="5 6">
    <name type="scientific">Methanofollis tationis</name>
    <dbReference type="NCBI Taxonomy" id="81417"/>
    <lineage>
        <taxon>Archaea</taxon>
        <taxon>Methanobacteriati</taxon>
        <taxon>Methanobacteriota</taxon>
        <taxon>Stenosarchaea group</taxon>
        <taxon>Methanomicrobia</taxon>
        <taxon>Methanomicrobiales</taxon>
        <taxon>Methanomicrobiaceae</taxon>
        <taxon>Methanofollis</taxon>
    </lineage>
</organism>
<dbReference type="Proteomes" id="UP000570823">
    <property type="component" value="Unassembled WGS sequence"/>
</dbReference>
<reference evidence="5 6" key="1">
    <citation type="submission" date="2020-06" db="EMBL/GenBank/DDBJ databases">
        <title>Methanofollis fontis sp. nov., a methanogen isolated from marine sediments near a cold seep at Four-Way Closure Ridge offshore southwestern Taiwan.</title>
        <authorList>
            <person name="Chen S.-C."/>
            <person name="Teng N.-H."/>
            <person name="Lin Y.-S."/>
            <person name="Lai M.-C."/>
            <person name="Chen H.-H."/>
            <person name="Wang C.-C."/>
        </authorList>
    </citation>
    <scope>NUCLEOTIDE SEQUENCE [LARGE SCALE GENOMIC DNA]</scope>
    <source>
        <strain evidence="5 6">DSM 2702</strain>
    </source>
</reference>
<accession>A0A7K4HQ59</accession>